<dbReference type="InterPro" id="IPR050508">
    <property type="entry name" value="Methyltransf_Superfamily"/>
</dbReference>
<sequence length="207" mass="23437">MAKTESFDRFYRKYEDWFERNRDIYEVELELIRSLLPHGEGIEIGVGTGRFAAPLGIKIGVEPSAVMAEVARKRGIEVLKGVAELLPVSDESYDFALMVTTVCFVDDVLKSFKEAFRILKKGGIFIVGFVDKNSPLGRRYQEKKDKSRFYKEATFYSTEEIVDFLNKAGFYEILVKQTLVEKDGKMLPIIRNGSGKGGFVAVRAVKP</sequence>
<accession>A0A1R1MKF7</accession>
<dbReference type="InterPro" id="IPR013216">
    <property type="entry name" value="Methyltransf_11"/>
</dbReference>
<dbReference type="AlphaFoldDB" id="A0A1R1MKF7"/>
<dbReference type="SUPFAM" id="SSF53335">
    <property type="entry name" value="S-adenosyl-L-methionine-dependent methyltransferases"/>
    <property type="match status" value="1"/>
</dbReference>
<comment type="caution">
    <text evidence="2">The sequence shown here is derived from an EMBL/GenBank/DDBJ whole genome shotgun (WGS) entry which is preliminary data.</text>
</comment>
<reference evidence="2 3" key="1">
    <citation type="submission" date="2016-10" db="EMBL/GenBank/DDBJ databases">
        <title>Genome sequence of a sulfur-reducing bacterium Desulfurobacterium indicum K6013.</title>
        <authorList>
            <person name="Cao J."/>
            <person name="Shao Z."/>
            <person name="Alain K."/>
            <person name="Jebbar M."/>
        </authorList>
    </citation>
    <scope>NUCLEOTIDE SEQUENCE [LARGE SCALE GENOMIC DNA]</scope>
    <source>
        <strain evidence="2 3">K6013</strain>
    </source>
</reference>
<evidence type="ECO:0000259" key="1">
    <source>
        <dbReference type="Pfam" id="PF08241"/>
    </source>
</evidence>
<keyword evidence="3" id="KW-1185">Reference proteome</keyword>
<name>A0A1R1MKF7_9BACT</name>
<dbReference type="Pfam" id="PF08241">
    <property type="entry name" value="Methyltransf_11"/>
    <property type="match status" value="1"/>
</dbReference>
<dbReference type="Gene3D" id="3.40.50.150">
    <property type="entry name" value="Vaccinia Virus protein VP39"/>
    <property type="match status" value="1"/>
</dbReference>
<dbReference type="PANTHER" id="PTHR42912:SF80">
    <property type="entry name" value="METHYLTRANSFERASE DOMAIN-CONTAINING PROTEIN"/>
    <property type="match status" value="1"/>
</dbReference>
<protein>
    <submittedName>
        <fullName evidence="2">SAM-dependent methyltransferase</fullName>
    </submittedName>
</protein>
<organism evidence="2 3">
    <name type="scientific">Desulfurobacterium indicum</name>
    <dbReference type="NCBI Taxonomy" id="1914305"/>
    <lineage>
        <taxon>Bacteria</taxon>
        <taxon>Pseudomonadati</taxon>
        <taxon>Aquificota</taxon>
        <taxon>Aquificia</taxon>
        <taxon>Desulfurobacteriales</taxon>
        <taxon>Desulfurobacteriaceae</taxon>
        <taxon>Desulfurobacterium</taxon>
    </lineage>
</organism>
<dbReference type="PANTHER" id="PTHR42912">
    <property type="entry name" value="METHYLTRANSFERASE"/>
    <property type="match status" value="1"/>
</dbReference>
<proteinExistence type="predicted"/>
<feature type="domain" description="Methyltransferase type 11" evidence="1">
    <location>
        <begin position="43"/>
        <end position="127"/>
    </location>
</feature>
<dbReference type="STRING" id="1914305.BLW93_05955"/>
<dbReference type="GO" id="GO:0032259">
    <property type="term" value="P:methylation"/>
    <property type="evidence" value="ECO:0007669"/>
    <property type="project" value="UniProtKB-KW"/>
</dbReference>
<dbReference type="RefSeq" id="WP_076713192.1">
    <property type="nucleotide sequence ID" value="NZ_MOEN01000021.1"/>
</dbReference>
<gene>
    <name evidence="2" type="ORF">BLW93_05955</name>
</gene>
<evidence type="ECO:0000313" key="2">
    <source>
        <dbReference type="EMBL" id="OMH40295.1"/>
    </source>
</evidence>
<dbReference type="InterPro" id="IPR029063">
    <property type="entry name" value="SAM-dependent_MTases_sf"/>
</dbReference>
<evidence type="ECO:0000313" key="3">
    <source>
        <dbReference type="Proteomes" id="UP000187408"/>
    </source>
</evidence>
<dbReference type="CDD" id="cd02440">
    <property type="entry name" value="AdoMet_MTases"/>
    <property type="match status" value="1"/>
</dbReference>
<dbReference type="EMBL" id="MOEN01000021">
    <property type="protein sequence ID" value="OMH40295.1"/>
    <property type="molecule type" value="Genomic_DNA"/>
</dbReference>
<keyword evidence="2" id="KW-0808">Transferase</keyword>
<dbReference type="Proteomes" id="UP000187408">
    <property type="component" value="Unassembled WGS sequence"/>
</dbReference>
<dbReference type="OrthoDB" id="9772751at2"/>
<dbReference type="GO" id="GO:0008757">
    <property type="term" value="F:S-adenosylmethionine-dependent methyltransferase activity"/>
    <property type="evidence" value="ECO:0007669"/>
    <property type="project" value="InterPro"/>
</dbReference>
<keyword evidence="2" id="KW-0489">Methyltransferase</keyword>